<dbReference type="Proteomes" id="UP001628179">
    <property type="component" value="Unassembled WGS sequence"/>
</dbReference>
<dbReference type="Pfam" id="PF17107">
    <property type="entry name" value="SesA"/>
    <property type="match status" value="1"/>
</dbReference>
<name>A0ABQ0GHL0_9PEZI</name>
<proteinExistence type="predicted"/>
<sequence length="605" mass="68518">MASPVSIGDVIAMVKLAKTIAQAFTKGRKSAPAEFREVENQLYSLSTALAAFEDAHDSSGQLATLTATTQRNGGQTVAGMLNNCHETLKQLEKIVSKYGAITEEQDPGKSRIQRWSQELVRNYKKIAWTTEAGDLSTLRSQLMVHTNSLELILGILINSRTMKIEESVIASSKKLDDIHNWWTENLNSVTKPSKTESTELKTEPLLTSEVYVEKEELICQKATVVDDWEEKVTFQILRCTCKDTPHPRVESIALSPISFPLRQVGRVRTWTIFKATDYSTHRLVSIQLKNIPVQDMADFEWTFINKLAELMAEVMVKKHVSNMLVHPAPNAKHLRILDIKGELGDVHQSIETVTFAVGHRTLSKTEIDGISLLHYRKHGHEDEPRAHLRVNYAKILIEYGNTDPESKDITSSEIRLRRNSTIKTMAGIDVVVQAVESLGFVDDEETSRIEKTDVTSQMTTPESAERLYQQLEDMRMELFVLSLQYPRPDETVALHLQAAQIQCEEVCIADAELLITRDTKERSRLIILSRNRCTIVSQVLSESFFDAPGSQRRFTSPTWLVQLESPGVRKVYHYPKGFKFLSFNSNNAEKMFELGQDTILAIREK</sequence>
<keyword evidence="3" id="KW-1185">Reference proteome</keyword>
<dbReference type="GeneID" id="98177993"/>
<dbReference type="InterPro" id="IPR031352">
    <property type="entry name" value="SesA"/>
</dbReference>
<dbReference type="RefSeq" id="XP_070918771.1">
    <property type="nucleotide sequence ID" value="XM_071062670.1"/>
</dbReference>
<dbReference type="EMBL" id="BAAFSV010000004">
    <property type="protein sequence ID" value="GAB1317040.1"/>
    <property type="molecule type" value="Genomic_DNA"/>
</dbReference>
<reference evidence="2 3" key="1">
    <citation type="submission" date="2024-09" db="EMBL/GenBank/DDBJ databases">
        <title>Itraconazole resistance in Madurella fahalii resulting from another homologue of gene encoding cytochrome P450 14-alpha sterol demethylase (CYP51).</title>
        <authorList>
            <person name="Yoshioka I."/>
            <person name="Fahal A.H."/>
            <person name="Kaneko S."/>
            <person name="Yaguchi T."/>
        </authorList>
    </citation>
    <scope>NUCLEOTIDE SEQUENCE [LARGE SCALE GENOMIC DNA]</scope>
    <source>
        <strain evidence="2 3">IFM 68171</strain>
    </source>
</reference>
<accession>A0ABQ0GHL0</accession>
<evidence type="ECO:0000313" key="2">
    <source>
        <dbReference type="EMBL" id="GAB1317040.1"/>
    </source>
</evidence>
<organism evidence="2 3">
    <name type="scientific">Madurella fahalii</name>
    <dbReference type="NCBI Taxonomy" id="1157608"/>
    <lineage>
        <taxon>Eukaryota</taxon>
        <taxon>Fungi</taxon>
        <taxon>Dikarya</taxon>
        <taxon>Ascomycota</taxon>
        <taxon>Pezizomycotina</taxon>
        <taxon>Sordariomycetes</taxon>
        <taxon>Sordariomycetidae</taxon>
        <taxon>Sordariales</taxon>
        <taxon>Sordariales incertae sedis</taxon>
        <taxon>Madurella</taxon>
    </lineage>
</organism>
<evidence type="ECO:0000259" key="1">
    <source>
        <dbReference type="Pfam" id="PF17107"/>
    </source>
</evidence>
<gene>
    <name evidence="2" type="ORF">MFIFM68171_07250</name>
</gene>
<evidence type="ECO:0000313" key="3">
    <source>
        <dbReference type="Proteomes" id="UP001628179"/>
    </source>
</evidence>
<dbReference type="PANTHER" id="PTHR38886">
    <property type="entry name" value="SESA DOMAIN-CONTAINING PROTEIN"/>
    <property type="match status" value="1"/>
</dbReference>
<dbReference type="PANTHER" id="PTHR38886:SF1">
    <property type="entry name" value="NACHT-NTPASE AND P-LOOP NTPASES N-TERMINAL DOMAIN-CONTAINING PROTEIN"/>
    <property type="match status" value="1"/>
</dbReference>
<feature type="domain" description="NACHT-NTPase and P-loop NTPases N-terminal" evidence="1">
    <location>
        <begin position="7"/>
        <end position="142"/>
    </location>
</feature>
<comment type="caution">
    <text evidence="2">The sequence shown here is derived from an EMBL/GenBank/DDBJ whole genome shotgun (WGS) entry which is preliminary data.</text>
</comment>
<protein>
    <submittedName>
        <fullName evidence="2">Fungal N-terminal domain-containing protein</fullName>
    </submittedName>
</protein>